<dbReference type="InterPro" id="IPR012860">
    <property type="entry name" value="Afi1_N"/>
</dbReference>
<evidence type="ECO:0000313" key="4">
    <source>
        <dbReference type="Proteomes" id="UP000318582"/>
    </source>
</evidence>
<proteinExistence type="predicted"/>
<feature type="compositionally biased region" description="Basic and acidic residues" evidence="1">
    <location>
        <begin position="187"/>
        <end position="202"/>
    </location>
</feature>
<reference evidence="3 4" key="1">
    <citation type="journal article" date="2019" name="Sci. Rep.">
        <title>Comparative genomics of chytrid fungi reveal insights into the obligate biotrophic and pathogenic lifestyle of Synchytrium endobioticum.</title>
        <authorList>
            <person name="van de Vossenberg B.T.L.H."/>
            <person name="Warris S."/>
            <person name="Nguyen H.D.T."/>
            <person name="van Gent-Pelzer M.P.E."/>
            <person name="Joly D.L."/>
            <person name="van de Geest H.C."/>
            <person name="Bonants P.J.M."/>
            <person name="Smith D.S."/>
            <person name="Levesque C.A."/>
            <person name="van der Lee T.A.J."/>
        </authorList>
    </citation>
    <scope>NUCLEOTIDE SEQUENCE [LARGE SCALE GENOMIC DNA]</scope>
    <source>
        <strain evidence="3 4">CBS 809.83</strain>
    </source>
</reference>
<name>A0A507DZY6_9FUNG</name>
<feature type="region of interest" description="Disordered" evidence="1">
    <location>
        <begin position="959"/>
        <end position="1106"/>
    </location>
</feature>
<dbReference type="AlphaFoldDB" id="A0A507DZY6"/>
<feature type="compositionally biased region" description="Pro residues" evidence="1">
    <location>
        <begin position="975"/>
        <end position="984"/>
    </location>
</feature>
<keyword evidence="4" id="KW-1185">Reference proteome</keyword>
<dbReference type="Pfam" id="PF07792">
    <property type="entry name" value="Afi1"/>
    <property type="match status" value="1"/>
</dbReference>
<feature type="region of interest" description="Disordered" evidence="1">
    <location>
        <begin position="1166"/>
        <end position="1215"/>
    </location>
</feature>
<feature type="compositionally biased region" description="Basic and acidic residues" evidence="1">
    <location>
        <begin position="1175"/>
        <end position="1185"/>
    </location>
</feature>
<feature type="compositionally biased region" description="Low complexity" evidence="1">
    <location>
        <begin position="853"/>
        <end position="878"/>
    </location>
</feature>
<feature type="compositionally biased region" description="Low complexity" evidence="1">
    <location>
        <begin position="998"/>
        <end position="1011"/>
    </location>
</feature>
<feature type="compositionally biased region" description="Low complexity" evidence="1">
    <location>
        <begin position="936"/>
        <end position="945"/>
    </location>
</feature>
<dbReference type="STRING" id="109895.A0A507DZY6"/>
<comment type="caution">
    <text evidence="3">The sequence shown here is derived from an EMBL/GenBank/DDBJ whole genome shotgun (WGS) entry which is preliminary data.</text>
</comment>
<protein>
    <recommendedName>
        <fullName evidence="2">UDENN domain-containing protein</fullName>
    </recommendedName>
</protein>
<organism evidence="3 4">
    <name type="scientific">Powellomyces hirtus</name>
    <dbReference type="NCBI Taxonomy" id="109895"/>
    <lineage>
        <taxon>Eukaryota</taxon>
        <taxon>Fungi</taxon>
        <taxon>Fungi incertae sedis</taxon>
        <taxon>Chytridiomycota</taxon>
        <taxon>Chytridiomycota incertae sedis</taxon>
        <taxon>Chytridiomycetes</taxon>
        <taxon>Spizellomycetales</taxon>
        <taxon>Powellomycetaceae</taxon>
        <taxon>Powellomyces</taxon>
    </lineage>
</organism>
<feature type="compositionally biased region" description="Basic and acidic residues" evidence="1">
    <location>
        <begin position="920"/>
        <end position="933"/>
    </location>
</feature>
<dbReference type="PANTHER" id="PTHR28245">
    <property type="entry name" value="ARF3-INTERACTING PROTEIN 1"/>
    <property type="match status" value="1"/>
</dbReference>
<evidence type="ECO:0000313" key="3">
    <source>
        <dbReference type="EMBL" id="TPX57389.1"/>
    </source>
</evidence>
<dbReference type="GO" id="GO:0051666">
    <property type="term" value="P:actin cortical patch localization"/>
    <property type="evidence" value="ECO:0007669"/>
    <property type="project" value="TreeGrafter"/>
</dbReference>
<gene>
    <name evidence="3" type="ORF">PhCBS80983_g03886</name>
</gene>
<feature type="compositionally biased region" description="Polar residues" evidence="1">
    <location>
        <begin position="817"/>
        <end position="841"/>
    </location>
</feature>
<dbReference type="PANTHER" id="PTHR28245:SF1">
    <property type="entry name" value="ARF3-INTERACTING PROTEIN 1"/>
    <property type="match status" value="1"/>
</dbReference>
<feature type="compositionally biased region" description="Pro residues" evidence="1">
    <location>
        <begin position="1073"/>
        <end position="1085"/>
    </location>
</feature>
<feature type="region of interest" description="Disordered" evidence="1">
    <location>
        <begin position="186"/>
        <end position="207"/>
    </location>
</feature>
<feature type="region of interest" description="Disordered" evidence="1">
    <location>
        <begin position="912"/>
        <end position="945"/>
    </location>
</feature>
<evidence type="ECO:0000259" key="2">
    <source>
        <dbReference type="PROSITE" id="PS50211"/>
    </source>
</evidence>
<evidence type="ECO:0000256" key="1">
    <source>
        <dbReference type="SAM" id="MobiDB-lite"/>
    </source>
</evidence>
<dbReference type="InterPro" id="IPR037516">
    <property type="entry name" value="Tripartite_DENN"/>
</dbReference>
<sequence length="1215" mass="133273">MTVPSLFGAVDAVLVAEFDIDKGSALSFQYPVPTGTDVHVLSELMLPDGAHLREEDWTMFLLNQSDAAKEKAAIAERREEFSRRNPATVAVSAIAFHYSLDTNTWSAFGQASSKVLLQLNPTFCLMWADQLATHVEFPLDRVEYCRAAPMCVYLFAPRVTWAIRFETEDDEVYWLDYIDRGGGVCNHGRERPQTKPPLHEEGDLNPPRPPTYVLNLVRTKHISNVRRGARVKAMAVASRYQWVHVFKPLLVLALDKFFNDPTIGILEDLYNAINCMDMTRMPRLSLRQRNIFRDSEDNSVLDDKFKDDEAKVGLDPHTRMSVAASAAGADSVPASPVGATGAAKSLGNKDRHFFETTVRYGTIRMPVRIPLVLFPEEIGDFSIAQLLLKFGHTSAMMPPSSGSKESGSGDNTALKWRNGVPYNWHPHLDIGPQTHPIIVLLNAILTEKRVLFLGDKRPSGEVADYVLAACALAGGGGLLRGFAERCFPYVSLASVDGLLAVPGYIAGVTNPVFEEQQSWWDVLCNVGTGKISVSQKLVTSQASADRESSKDKEKEWFRTSGYELDHDFISDAMTAAQTHAGEFHIRQKFLHYVQRFVDVTAAFEQVTYKRSELAVQPTHVDQVDLGHGPFFLHERARTREMQIMRNRISGWRTTRSYQYFTQDFPTFLQRRATRSLDPRHIVNLLRNGSITHGPSVVKLFLSLQDVYGIADENMIEELLSLLPQTQGGLFSIATGLFFGRWEARRATVRLFRRVGWDKVGKKFIAHLNPMIRLAYLRAHREFYGDEPVPGIVVRAPQGDKTRGPAGGGSSMHASLKVPTSTTDGESKSAASSTGPSPNSSPAPVRSTLGVAPTTSSSQTSLSAQSQSNTTTPPSTVPVSPLVKRMLLQQQQRQELLKAKLTALGNETPALMFQDTLNPDFGRRDVSPPEDGRTGIEQQQQPQEQQQLHPIVTNGLQQQPIPAASAASHTGEASVNPPPSGPTPLAPKRFQSMPTSANSSPYSSPPRQQQPPVTAAVGAAKTPPLPPLVTSVSAKTSPGRSQPGATGSPHRHPAPQLPHASPHQLHPQQQQPSQPSPASPYYPPKSPCSSPGTPAAYIAHPDQSSNASSFSITEHTVRLDNITPTSARFSAAPTISASFVVPPPINTTTTTTLRILSDYNDNSIGNSLETLGSLPDEQRSDDDGHGQRASYIEDDPDDSYGNFMQFYGQDEDSPSP</sequence>
<dbReference type="GO" id="GO:0005886">
    <property type="term" value="C:plasma membrane"/>
    <property type="evidence" value="ECO:0007669"/>
    <property type="project" value="TreeGrafter"/>
</dbReference>
<dbReference type="Pfam" id="PF08616">
    <property type="entry name" value="SPA"/>
    <property type="match status" value="1"/>
</dbReference>
<accession>A0A507DZY6</accession>
<feature type="region of interest" description="Disordered" evidence="1">
    <location>
        <begin position="789"/>
        <end position="878"/>
    </location>
</feature>
<dbReference type="InterPro" id="IPR052809">
    <property type="entry name" value="Actin_polarity_regulatory"/>
</dbReference>
<dbReference type="Proteomes" id="UP000318582">
    <property type="component" value="Unassembled WGS sequence"/>
</dbReference>
<dbReference type="PROSITE" id="PS50211">
    <property type="entry name" value="DENN"/>
    <property type="match status" value="1"/>
</dbReference>
<feature type="compositionally biased region" description="Polar residues" evidence="1">
    <location>
        <begin position="1029"/>
        <end position="1044"/>
    </location>
</feature>
<feature type="compositionally biased region" description="Low complexity" evidence="1">
    <location>
        <begin position="1056"/>
        <end position="1072"/>
    </location>
</feature>
<dbReference type="EMBL" id="QEAQ01000053">
    <property type="protein sequence ID" value="TPX57389.1"/>
    <property type="molecule type" value="Genomic_DNA"/>
</dbReference>
<feature type="domain" description="UDENN" evidence="2">
    <location>
        <begin position="11"/>
        <end position="673"/>
    </location>
</feature>